<keyword evidence="2" id="KW-1185">Reference proteome</keyword>
<name>A0A2N3Y6D6_SACSN</name>
<dbReference type="RefSeq" id="WP_143539690.1">
    <property type="nucleotide sequence ID" value="NZ_CP061007.1"/>
</dbReference>
<dbReference type="AlphaFoldDB" id="A0A2N3Y6D6"/>
<organism evidence="1 2">
    <name type="scientific">Saccharopolyspora spinosa</name>
    <dbReference type="NCBI Taxonomy" id="60894"/>
    <lineage>
        <taxon>Bacteria</taxon>
        <taxon>Bacillati</taxon>
        <taxon>Actinomycetota</taxon>
        <taxon>Actinomycetes</taxon>
        <taxon>Pseudonocardiales</taxon>
        <taxon>Pseudonocardiaceae</taxon>
        <taxon>Saccharopolyspora</taxon>
    </lineage>
</organism>
<dbReference type="Proteomes" id="UP000233786">
    <property type="component" value="Unassembled WGS sequence"/>
</dbReference>
<proteinExistence type="predicted"/>
<reference evidence="1" key="1">
    <citation type="submission" date="2017-12" db="EMBL/GenBank/DDBJ databases">
        <title>Sequencing the genomes of 1000 Actinobacteria strains.</title>
        <authorList>
            <person name="Klenk H.-P."/>
        </authorList>
    </citation>
    <scope>NUCLEOTIDE SEQUENCE [LARGE SCALE GENOMIC DNA]</scope>
    <source>
        <strain evidence="1">DSM 44228</strain>
    </source>
</reference>
<dbReference type="STRING" id="994479.GCA_000194155_03125"/>
<comment type="caution">
    <text evidence="1">The sequence shown here is derived from an EMBL/GenBank/DDBJ whole genome shotgun (WGS) entry which is preliminary data.</text>
</comment>
<sequence>MTRKPGVALAKQDPNQLTAVIIEDDKRIHVTWEVDDGNWQPDYPFGDPVFSAPPDIAMDRQNDDQLTAAAGGKNGQLYVAWVEKNGTWHGPDPQGTAGVLPPNGAPVALGKLRDGQVAAVAIGHDKRMCVAWETEDGWQGPVPFGDAVFSEGSPVGIARQSWTNQATALAVGEDGRMWFALEPAKGSSSWDGPYAFGDNNTLAVGSGVAVKERNDKKLTALAVGQDGRMYYTWETDNKTWQKPVVAFGHEKQFPTNAGVAAENQSPQQLTAVAIGNDGKMYYAWQVGDDPWQGPVALGGALFEPGSGIGLAWQNEKQLTAMAMGKDGHLYVAWETNNGPWQGPKRI</sequence>
<dbReference type="OrthoDB" id="5240615at2"/>
<gene>
    <name evidence="1" type="ORF">A8926_6576</name>
</gene>
<evidence type="ECO:0000313" key="2">
    <source>
        <dbReference type="Proteomes" id="UP000233786"/>
    </source>
</evidence>
<dbReference type="Gene3D" id="2.120.10.70">
    <property type="entry name" value="Fucose-specific lectin"/>
    <property type="match status" value="1"/>
</dbReference>
<dbReference type="EMBL" id="PJNB01000001">
    <property type="protein sequence ID" value="PKW18487.1"/>
    <property type="molecule type" value="Genomic_DNA"/>
</dbReference>
<dbReference type="SUPFAM" id="SSF89372">
    <property type="entry name" value="Fucose-specific lectin"/>
    <property type="match status" value="1"/>
</dbReference>
<protein>
    <submittedName>
        <fullName evidence="1">Uncharacterized protein</fullName>
    </submittedName>
</protein>
<evidence type="ECO:0000313" key="1">
    <source>
        <dbReference type="EMBL" id="PKW18487.1"/>
    </source>
</evidence>
<accession>A0A2N3Y6D6</accession>